<reference evidence="6" key="1">
    <citation type="submission" date="2020-05" db="EMBL/GenBank/DDBJ databases">
        <title>Phylogenomic resolution of chytrid fungi.</title>
        <authorList>
            <person name="Stajich J.E."/>
            <person name="Amses K."/>
            <person name="Simmons R."/>
            <person name="Seto K."/>
            <person name="Myers J."/>
            <person name="Bonds A."/>
            <person name="Quandt C.A."/>
            <person name="Barry K."/>
            <person name="Liu P."/>
            <person name="Grigoriev I."/>
            <person name="Longcore J.E."/>
            <person name="James T.Y."/>
        </authorList>
    </citation>
    <scope>NUCLEOTIDE SEQUENCE</scope>
    <source>
        <strain evidence="6">JEL0379</strain>
    </source>
</reference>
<feature type="active site" evidence="3">
    <location>
        <position position="385"/>
    </location>
</feature>
<dbReference type="PANTHER" id="PTHR32268">
    <property type="entry name" value="HOMOSERINE O-ACETYLTRANSFERASE"/>
    <property type="match status" value="1"/>
</dbReference>
<evidence type="ECO:0000313" key="7">
    <source>
        <dbReference type="Proteomes" id="UP001212152"/>
    </source>
</evidence>
<dbReference type="HAMAP" id="MF_00296">
    <property type="entry name" value="MetX_acyltransf"/>
    <property type="match status" value="1"/>
</dbReference>
<evidence type="ECO:0000259" key="5">
    <source>
        <dbReference type="Pfam" id="PF00561"/>
    </source>
</evidence>
<keyword evidence="7" id="KW-1185">Reference proteome</keyword>
<dbReference type="InterPro" id="IPR000073">
    <property type="entry name" value="AB_hydrolase_1"/>
</dbReference>
<dbReference type="InterPro" id="IPR008220">
    <property type="entry name" value="HAT_MetX-like"/>
</dbReference>
<dbReference type="PIRSF" id="PIRSF000443">
    <property type="entry name" value="Homoser_Ac_trans"/>
    <property type="match status" value="1"/>
</dbReference>
<dbReference type="Proteomes" id="UP001212152">
    <property type="component" value="Unassembled WGS sequence"/>
</dbReference>
<dbReference type="Pfam" id="PF00561">
    <property type="entry name" value="Abhydrolase_1"/>
    <property type="match status" value="1"/>
</dbReference>
<name>A0AAD5XR61_9FUNG</name>
<gene>
    <name evidence="6" type="primary">MET2</name>
    <name evidence="6" type="ORF">HDU87_003655</name>
</gene>
<evidence type="ECO:0000256" key="3">
    <source>
        <dbReference type="PIRSR" id="PIRSR000443-1"/>
    </source>
</evidence>
<accession>A0AAD5XR61</accession>
<dbReference type="NCBIfam" id="TIGR01392">
    <property type="entry name" value="homoserO_Ac_trn"/>
    <property type="match status" value="1"/>
</dbReference>
<dbReference type="Gene3D" id="3.40.50.1820">
    <property type="entry name" value="alpha/beta hydrolase"/>
    <property type="match status" value="1"/>
</dbReference>
<dbReference type="PANTHER" id="PTHR32268:SF11">
    <property type="entry name" value="HOMOSERINE O-ACETYLTRANSFERASE"/>
    <property type="match status" value="1"/>
</dbReference>
<dbReference type="GO" id="GO:0009086">
    <property type="term" value="P:methionine biosynthetic process"/>
    <property type="evidence" value="ECO:0007669"/>
    <property type="project" value="TreeGrafter"/>
</dbReference>
<feature type="domain" description="AB hydrolase-1" evidence="5">
    <location>
        <begin position="52"/>
        <end position="242"/>
    </location>
</feature>
<feature type="active site" description="Nucleophile" evidence="3">
    <location>
        <position position="145"/>
    </location>
</feature>
<feature type="active site" evidence="3">
    <location>
        <position position="356"/>
    </location>
</feature>
<evidence type="ECO:0000313" key="6">
    <source>
        <dbReference type="EMBL" id="KAJ3178343.1"/>
    </source>
</evidence>
<protein>
    <submittedName>
        <fullName evidence="6">Homoserine O- acetyltransferase</fullName>
    </submittedName>
</protein>
<evidence type="ECO:0000256" key="4">
    <source>
        <dbReference type="SAM" id="MobiDB-lite"/>
    </source>
</evidence>
<comment type="caution">
    <text evidence="6">The sequence shown here is derived from an EMBL/GenBank/DDBJ whole genome shotgun (WGS) entry which is preliminary data.</text>
</comment>
<dbReference type="GO" id="GO:0004414">
    <property type="term" value="F:homoserine O-acetyltransferase activity"/>
    <property type="evidence" value="ECO:0007669"/>
    <property type="project" value="TreeGrafter"/>
</dbReference>
<dbReference type="GO" id="GO:0009092">
    <property type="term" value="P:homoserine metabolic process"/>
    <property type="evidence" value="ECO:0007669"/>
    <property type="project" value="TreeGrafter"/>
</dbReference>
<dbReference type="EMBL" id="JADGJQ010000027">
    <property type="protein sequence ID" value="KAJ3178343.1"/>
    <property type="molecule type" value="Genomic_DNA"/>
</dbReference>
<organism evidence="6 7">
    <name type="scientific">Geranomyces variabilis</name>
    <dbReference type="NCBI Taxonomy" id="109894"/>
    <lineage>
        <taxon>Eukaryota</taxon>
        <taxon>Fungi</taxon>
        <taxon>Fungi incertae sedis</taxon>
        <taxon>Chytridiomycota</taxon>
        <taxon>Chytridiomycota incertae sedis</taxon>
        <taxon>Chytridiomycetes</taxon>
        <taxon>Spizellomycetales</taxon>
        <taxon>Powellomycetaceae</taxon>
        <taxon>Geranomyces</taxon>
    </lineage>
</organism>
<proteinExistence type="inferred from homology"/>
<feature type="compositionally biased region" description="Basic and acidic residues" evidence="4">
    <location>
        <begin position="245"/>
        <end position="257"/>
    </location>
</feature>
<sequence length="444" mass="48351">MTHERNLQALIPGQAVLRRAKVSLELGGSLSNVSVAYKTWGKLNANGTNATVVCHALSGSADVEDWWGPLLGPGKAFDPEIFFVFCGNVLGSPYGTTSPVSTDPATGRAYGPTFPSTTVRDDVRLHKTVLDSLGVTQVQFAIGGSMGGMQVLEWAFFGPEYVRNIVPIATSGRHSAWCISWGESQRQSIYSDPNYADGNYPPDKAPTSGLAAARMQALLTYRSRNSFESRFGRKVMPAPPSPARHPTDAATPERSRSPSETASMMHNEGLKPSFHHPKAATGGAATIPDSEAPTVYSAQSYLRYQGDKFIKRFDANCYISITRKMDTHDISRGRGEYREVLASIRQPTLVIGIETDGLFTIGEQRELADHIPNAQLEVIESPEGHDGFLLEFERMNHLISAFIRKHAPPELYDGKDLSAAAPQAADFAVTKTSVFGEAEDALMW</sequence>
<evidence type="ECO:0000256" key="1">
    <source>
        <dbReference type="ARBA" id="ARBA00006886"/>
    </source>
</evidence>
<feature type="region of interest" description="Disordered" evidence="4">
    <location>
        <begin position="232"/>
        <end position="288"/>
    </location>
</feature>
<dbReference type="InterPro" id="IPR029058">
    <property type="entry name" value="AB_hydrolase_fold"/>
</dbReference>
<dbReference type="AlphaFoldDB" id="A0AAD5XR61"/>
<evidence type="ECO:0000256" key="2">
    <source>
        <dbReference type="ARBA" id="ARBA00022679"/>
    </source>
</evidence>
<comment type="similarity">
    <text evidence="1">Belongs to the AB hydrolase superfamily. MetX family.</text>
</comment>
<dbReference type="SUPFAM" id="SSF53474">
    <property type="entry name" value="alpha/beta-Hydrolases"/>
    <property type="match status" value="1"/>
</dbReference>
<keyword evidence="2" id="KW-0808">Transferase</keyword>